<proteinExistence type="inferred from homology"/>
<keyword evidence="6 9" id="KW-0255">Endonuclease</keyword>
<evidence type="ECO:0000256" key="5">
    <source>
        <dbReference type="ARBA" id="ARBA00022722"/>
    </source>
</evidence>
<evidence type="ECO:0000256" key="1">
    <source>
        <dbReference type="ARBA" id="ARBA00000109"/>
    </source>
</evidence>
<dbReference type="PROSITE" id="PS00517">
    <property type="entry name" value="RNASE_3_1"/>
    <property type="match status" value="1"/>
</dbReference>
<dbReference type="InterPro" id="IPR000999">
    <property type="entry name" value="RNase_III_dom"/>
</dbReference>
<comment type="subcellular location">
    <subcellularLocation>
        <location evidence="9">Cytoplasm</location>
    </subcellularLocation>
</comment>
<dbReference type="Proteomes" id="UP000034956">
    <property type="component" value="Unassembled WGS sequence"/>
</dbReference>
<evidence type="ECO:0000256" key="6">
    <source>
        <dbReference type="ARBA" id="ARBA00022759"/>
    </source>
</evidence>
<dbReference type="GO" id="GO:0005737">
    <property type="term" value="C:cytoplasm"/>
    <property type="evidence" value="ECO:0007669"/>
    <property type="project" value="UniProtKB-SubCell"/>
</dbReference>
<evidence type="ECO:0000259" key="11">
    <source>
        <dbReference type="PROSITE" id="PS50142"/>
    </source>
</evidence>
<gene>
    <name evidence="9" type="primary">rnc</name>
    <name evidence="12" type="ORF">UY23_C0006G0018</name>
</gene>
<dbReference type="SMART" id="SM00358">
    <property type="entry name" value="DSRM"/>
    <property type="match status" value="1"/>
</dbReference>
<keyword evidence="8 9" id="KW-0694">RNA-binding</keyword>
<dbReference type="GO" id="GO:0003725">
    <property type="term" value="F:double-stranded RNA binding"/>
    <property type="evidence" value="ECO:0007669"/>
    <property type="project" value="TreeGrafter"/>
</dbReference>
<dbReference type="NCBIfam" id="TIGR02191">
    <property type="entry name" value="RNaseIII"/>
    <property type="match status" value="1"/>
</dbReference>
<evidence type="ECO:0000256" key="3">
    <source>
        <dbReference type="ARBA" id="ARBA00022552"/>
    </source>
</evidence>
<keyword evidence="3 9" id="KW-0698">rRNA processing</keyword>
<feature type="binding site" evidence="9">
    <location>
        <position position="43"/>
    </location>
    <ligand>
        <name>Mg(2+)</name>
        <dbReference type="ChEBI" id="CHEBI:18420"/>
    </ligand>
</feature>
<feature type="binding site" evidence="9">
    <location>
        <position position="119"/>
    </location>
    <ligand>
        <name>Mg(2+)</name>
        <dbReference type="ChEBI" id="CHEBI:18420"/>
    </ligand>
</feature>
<feature type="domain" description="RNase III" evidence="11">
    <location>
        <begin position="1"/>
        <end position="130"/>
    </location>
</feature>
<evidence type="ECO:0000256" key="8">
    <source>
        <dbReference type="ARBA" id="ARBA00022884"/>
    </source>
</evidence>
<dbReference type="GO" id="GO:0010468">
    <property type="term" value="P:regulation of gene expression"/>
    <property type="evidence" value="ECO:0007669"/>
    <property type="project" value="TreeGrafter"/>
</dbReference>
<accession>A0A0G1U9N5</accession>
<dbReference type="PANTHER" id="PTHR11207:SF0">
    <property type="entry name" value="RIBONUCLEASE 3"/>
    <property type="match status" value="1"/>
</dbReference>
<keyword evidence="9" id="KW-0699">rRNA-binding</keyword>
<dbReference type="AlphaFoldDB" id="A0A0G1U9N5"/>
<evidence type="ECO:0000313" key="13">
    <source>
        <dbReference type="Proteomes" id="UP000034956"/>
    </source>
</evidence>
<name>A0A0G1U9N5_9BACT</name>
<organism evidence="12 13">
    <name type="scientific">Candidatus Jorgensenbacteria bacterium GW2011_GWA1_48_11</name>
    <dbReference type="NCBI Taxonomy" id="1618660"/>
    <lineage>
        <taxon>Bacteria</taxon>
        <taxon>Candidatus Joergenseniibacteriota</taxon>
    </lineage>
</organism>
<dbReference type="Pfam" id="PF14622">
    <property type="entry name" value="Ribonucleas_3_3"/>
    <property type="match status" value="1"/>
</dbReference>
<comment type="similarity">
    <text evidence="2">Belongs to the ribonuclease III family.</text>
</comment>
<keyword evidence="9" id="KW-0963">Cytoplasm</keyword>
<feature type="domain" description="DRBM" evidence="10">
    <location>
        <begin position="157"/>
        <end position="226"/>
    </location>
</feature>
<evidence type="ECO:0000256" key="2">
    <source>
        <dbReference type="ARBA" id="ARBA00010183"/>
    </source>
</evidence>
<comment type="catalytic activity">
    <reaction evidence="1 9">
        <text>Endonucleolytic cleavage to 5'-phosphomonoester.</text>
        <dbReference type="EC" id="3.1.26.3"/>
    </reaction>
</comment>
<dbReference type="GO" id="GO:0046872">
    <property type="term" value="F:metal ion binding"/>
    <property type="evidence" value="ECO:0007669"/>
    <property type="project" value="UniProtKB-KW"/>
</dbReference>
<keyword evidence="7 9" id="KW-0378">Hydrolase</keyword>
<comment type="subunit">
    <text evidence="9">Homodimer.</text>
</comment>
<keyword evidence="5 9" id="KW-0540">Nuclease</keyword>
<dbReference type="InterPro" id="IPR011907">
    <property type="entry name" value="RNase_III"/>
</dbReference>
<feature type="active site" evidence="9">
    <location>
        <position position="47"/>
    </location>
</feature>
<dbReference type="EMBL" id="LCPF01000006">
    <property type="protein sequence ID" value="KKU90809.1"/>
    <property type="molecule type" value="Genomic_DNA"/>
</dbReference>
<reference evidence="12 13" key="1">
    <citation type="journal article" date="2015" name="Nature">
        <title>rRNA introns, odd ribosomes, and small enigmatic genomes across a large radiation of phyla.</title>
        <authorList>
            <person name="Brown C.T."/>
            <person name="Hug L.A."/>
            <person name="Thomas B.C."/>
            <person name="Sharon I."/>
            <person name="Castelle C.J."/>
            <person name="Singh A."/>
            <person name="Wilkins M.J."/>
            <person name="Williams K.H."/>
            <person name="Banfield J.F."/>
        </authorList>
    </citation>
    <scope>NUCLEOTIDE SEQUENCE [LARGE SCALE GENOMIC DNA]</scope>
</reference>
<keyword evidence="9" id="KW-0479">Metal-binding</keyword>
<keyword evidence="9" id="KW-0819">tRNA processing</keyword>
<dbReference type="GO" id="GO:0006364">
    <property type="term" value="P:rRNA processing"/>
    <property type="evidence" value="ECO:0007669"/>
    <property type="project" value="UniProtKB-UniRule"/>
</dbReference>
<evidence type="ECO:0000256" key="9">
    <source>
        <dbReference type="HAMAP-Rule" id="MF_00104"/>
    </source>
</evidence>
<dbReference type="CDD" id="cd10845">
    <property type="entry name" value="DSRM_RNAse_III_family"/>
    <property type="match status" value="1"/>
</dbReference>
<dbReference type="GO" id="GO:0008033">
    <property type="term" value="P:tRNA processing"/>
    <property type="evidence" value="ECO:0007669"/>
    <property type="project" value="UniProtKB-KW"/>
</dbReference>
<dbReference type="Pfam" id="PF00035">
    <property type="entry name" value="dsrm"/>
    <property type="match status" value="1"/>
</dbReference>
<dbReference type="PATRIC" id="fig|1618660.3.peg.713"/>
<sequence>MADLEEKLGIRFKNKNLLKEALTHRSYLNENPSWPFSQNERLEYLGDAVLELAVSEHLYKNYPDYQEGWLTSIRAALVNYQMLARIAREIFLEEHILLSRGETKDTGKAREVIMANAFEALVGAIYLDQDFSVTKTFIEESVLSHLPEVIEKGLYRDPKSLLQEIVQERLKLTPTYKILKEEGPDHNKKFEVGVFFGDELIKKGVGSSKQEAEVNAAEVALRAMVPKK</sequence>
<dbReference type="PANTHER" id="PTHR11207">
    <property type="entry name" value="RIBONUCLEASE III"/>
    <property type="match status" value="1"/>
</dbReference>
<feature type="binding site" evidence="9">
    <location>
        <position position="116"/>
    </location>
    <ligand>
        <name>Mg(2+)</name>
        <dbReference type="ChEBI" id="CHEBI:18420"/>
    </ligand>
</feature>
<dbReference type="InterPro" id="IPR014720">
    <property type="entry name" value="dsRBD_dom"/>
</dbReference>
<evidence type="ECO:0000313" key="12">
    <source>
        <dbReference type="EMBL" id="KKU90809.1"/>
    </source>
</evidence>
<keyword evidence="4 9" id="KW-0507">mRNA processing</keyword>
<evidence type="ECO:0000256" key="4">
    <source>
        <dbReference type="ARBA" id="ARBA00022664"/>
    </source>
</evidence>
<dbReference type="FunFam" id="1.10.1520.10:FF:000001">
    <property type="entry name" value="Ribonuclease 3"/>
    <property type="match status" value="1"/>
</dbReference>
<comment type="cofactor">
    <cofactor evidence="9">
        <name>Mg(2+)</name>
        <dbReference type="ChEBI" id="CHEBI:18420"/>
    </cofactor>
</comment>
<evidence type="ECO:0000256" key="7">
    <source>
        <dbReference type="ARBA" id="ARBA00022801"/>
    </source>
</evidence>
<dbReference type="SMART" id="SM00535">
    <property type="entry name" value="RIBOc"/>
    <property type="match status" value="1"/>
</dbReference>
<dbReference type="Gene3D" id="3.30.160.20">
    <property type="match status" value="1"/>
</dbReference>
<dbReference type="PROSITE" id="PS50137">
    <property type="entry name" value="DS_RBD"/>
    <property type="match status" value="1"/>
</dbReference>
<comment type="caution">
    <text evidence="12">The sequence shown here is derived from an EMBL/GenBank/DDBJ whole genome shotgun (WGS) entry which is preliminary data.</text>
</comment>
<feature type="active site" evidence="9">
    <location>
        <position position="119"/>
    </location>
</feature>
<evidence type="ECO:0000259" key="10">
    <source>
        <dbReference type="PROSITE" id="PS50137"/>
    </source>
</evidence>
<protein>
    <recommendedName>
        <fullName evidence="9">Ribonuclease 3</fullName>
        <ecNumber evidence="9">3.1.26.3</ecNumber>
    </recommendedName>
    <alternativeName>
        <fullName evidence="9">Ribonuclease III</fullName>
        <shortName evidence="9">RNase III</shortName>
    </alternativeName>
</protein>
<dbReference type="PROSITE" id="PS50142">
    <property type="entry name" value="RNASE_3_2"/>
    <property type="match status" value="1"/>
</dbReference>
<dbReference type="SUPFAM" id="SSF54768">
    <property type="entry name" value="dsRNA-binding domain-like"/>
    <property type="match status" value="1"/>
</dbReference>
<dbReference type="GO" id="GO:0004525">
    <property type="term" value="F:ribonuclease III activity"/>
    <property type="evidence" value="ECO:0007669"/>
    <property type="project" value="UniProtKB-UniRule"/>
</dbReference>
<dbReference type="Gene3D" id="1.10.1520.10">
    <property type="entry name" value="Ribonuclease III domain"/>
    <property type="match status" value="1"/>
</dbReference>
<dbReference type="CDD" id="cd00593">
    <property type="entry name" value="RIBOc"/>
    <property type="match status" value="1"/>
</dbReference>
<dbReference type="HAMAP" id="MF_00104">
    <property type="entry name" value="RNase_III"/>
    <property type="match status" value="1"/>
</dbReference>
<dbReference type="SUPFAM" id="SSF69065">
    <property type="entry name" value="RNase III domain-like"/>
    <property type="match status" value="1"/>
</dbReference>
<comment type="function">
    <text evidence="9">Digests double-stranded RNA. Involved in the processing of primary rRNA transcript to yield the immediate precursors to the large and small rRNAs (23S and 16S). Processes some mRNAs, and tRNAs when they are encoded in the rRNA operon. Processes pre-crRNA and tracrRNA of type II CRISPR loci if present in the organism.</text>
</comment>
<dbReference type="GO" id="GO:0019843">
    <property type="term" value="F:rRNA binding"/>
    <property type="evidence" value="ECO:0007669"/>
    <property type="project" value="UniProtKB-KW"/>
</dbReference>
<keyword evidence="9" id="KW-0460">Magnesium</keyword>
<dbReference type="GO" id="GO:0006397">
    <property type="term" value="P:mRNA processing"/>
    <property type="evidence" value="ECO:0007669"/>
    <property type="project" value="UniProtKB-UniRule"/>
</dbReference>
<dbReference type="InterPro" id="IPR036389">
    <property type="entry name" value="RNase_III_sf"/>
</dbReference>
<dbReference type="EC" id="3.1.26.3" evidence="9"/>